<comment type="caution">
    <text evidence="8">The sequence shown here is derived from an EMBL/GenBank/DDBJ whole genome shotgun (WGS) entry which is preliminary data.</text>
</comment>
<keyword evidence="5" id="KW-0175">Coiled coil</keyword>
<dbReference type="GO" id="GO:0016102">
    <property type="term" value="P:diterpenoid biosynthetic process"/>
    <property type="evidence" value="ECO:0007669"/>
    <property type="project" value="InterPro"/>
</dbReference>
<keyword evidence="2" id="KW-0479">Metal-binding</keyword>
<evidence type="ECO:0000256" key="3">
    <source>
        <dbReference type="ARBA" id="ARBA00022842"/>
    </source>
</evidence>
<evidence type="ECO:0000256" key="5">
    <source>
        <dbReference type="SAM" id="Coils"/>
    </source>
</evidence>
<comment type="cofactor">
    <cofactor evidence="1">
        <name>Mg(2+)</name>
        <dbReference type="ChEBI" id="CHEBI:18420"/>
    </cofactor>
</comment>
<evidence type="ECO:0000256" key="4">
    <source>
        <dbReference type="ARBA" id="ARBA00023239"/>
    </source>
</evidence>
<evidence type="ECO:0000256" key="1">
    <source>
        <dbReference type="ARBA" id="ARBA00001946"/>
    </source>
</evidence>
<dbReference type="CDD" id="cd00684">
    <property type="entry name" value="Terpene_cyclase_plant_C1"/>
    <property type="match status" value="1"/>
</dbReference>
<evidence type="ECO:0000259" key="7">
    <source>
        <dbReference type="Pfam" id="PF03936"/>
    </source>
</evidence>
<keyword evidence="4" id="KW-0456">Lyase</keyword>
<feature type="domain" description="Terpene synthase metal-binding" evidence="7">
    <location>
        <begin position="285"/>
        <end position="524"/>
    </location>
</feature>
<dbReference type="Pfam" id="PF01397">
    <property type="entry name" value="Terpene_synth"/>
    <property type="match status" value="1"/>
</dbReference>
<dbReference type="InterPro" id="IPR050148">
    <property type="entry name" value="Terpene_synthase-like"/>
</dbReference>
<keyword evidence="3" id="KW-0460">Magnesium</keyword>
<protein>
    <submittedName>
        <fullName evidence="8">Uncharacterized protein</fullName>
    </submittedName>
</protein>
<dbReference type="AlphaFoldDB" id="A0AAN7EQB0"/>
<dbReference type="Gene3D" id="1.10.600.10">
    <property type="entry name" value="Farnesyl Diphosphate Synthase"/>
    <property type="match status" value="1"/>
</dbReference>
<dbReference type="FunFam" id="1.10.600.10:FF:000007">
    <property type="entry name" value="Isoprene synthase, chloroplastic"/>
    <property type="match status" value="1"/>
</dbReference>
<dbReference type="GO" id="GO:0010333">
    <property type="term" value="F:terpene synthase activity"/>
    <property type="evidence" value="ECO:0007669"/>
    <property type="project" value="InterPro"/>
</dbReference>
<dbReference type="FunFam" id="1.50.10.130:FF:000001">
    <property type="entry name" value="Isoprene synthase, chloroplastic"/>
    <property type="match status" value="1"/>
</dbReference>
<dbReference type="EMBL" id="JAXUIC010000008">
    <property type="protein sequence ID" value="KAK4577359.1"/>
    <property type="molecule type" value="Genomic_DNA"/>
</dbReference>
<dbReference type="InterPro" id="IPR001906">
    <property type="entry name" value="Terpene_synth_N"/>
</dbReference>
<dbReference type="SUPFAM" id="SSF48576">
    <property type="entry name" value="Terpenoid synthases"/>
    <property type="match status" value="1"/>
</dbReference>
<evidence type="ECO:0000256" key="2">
    <source>
        <dbReference type="ARBA" id="ARBA00022723"/>
    </source>
</evidence>
<keyword evidence="9" id="KW-1185">Reference proteome</keyword>
<dbReference type="InterPro" id="IPR008930">
    <property type="entry name" value="Terpenoid_cyclase/PrenylTrfase"/>
</dbReference>
<dbReference type="InterPro" id="IPR034741">
    <property type="entry name" value="Terpene_cyclase-like_1_C"/>
</dbReference>
<dbReference type="InterPro" id="IPR008949">
    <property type="entry name" value="Isoprenoid_synthase_dom_sf"/>
</dbReference>
<evidence type="ECO:0000259" key="6">
    <source>
        <dbReference type="Pfam" id="PF01397"/>
    </source>
</evidence>
<dbReference type="SFLD" id="SFLDG01019">
    <property type="entry name" value="Terpene_Cyclase_Like_1_C_Termi"/>
    <property type="match status" value="1"/>
</dbReference>
<proteinExistence type="predicted"/>
<dbReference type="PANTHER" id="PTHR31225">
    <property type="entry name" value="OS04G0344100 PROTEIN-RELATED"/>
    <property type="match status" value="1"/>
</dbReference>
<dbReference type="SFLD" id="SFLDG01604">
    <property type="entry name" value="Terpene_Cyclase_Like_1_C_Termi"/>
    <property type="match status" value="1"/>
</dbReference>
<dbReference type="Gene3D" id="1.50.10.130">
    <property type="entry name" value="Terpene synthase, N-terminal domain"/>
    <property type="match status" value="1"/>
</dbReference>
<accession>A0AAN7EQB0</accession>
<dbReference type="PANTHER" id="PTHR31225:SF252">
    <property type="entry name" value="TERPENE SYNTHASE 12-RELATED"/>
    <property type="match status" value="1"/>
</dbReference>
<dbReference type="Pfam" id="PF03936">
    <property type="entry name" value="Terpene_synth_C"/>
    <property type="match status" value="1"/>
</dbReference>
<reference evidence="8 9" key="1">
    <citation type="journal article" date="2023" name="G3 (Bethesda)">
        <title>A haplotype-resolved chromosome-scale genome for Quercus rubra L. provides insights into the genetics of adaptive traits for red oak species.</title>
        <authorList>
            <person name="Kapoor B."/>
            <person name="Jenkins J."/>
            <person name="Schmutz J."/>
            <person name="Zhebentyayeva T."/>
            <person name="Kuelheim C."/>
            <person name="Coggeshall M."/>
            <person name="Heim C."/>
            <person name="Lasky J.R."/>
            <person name="Leites L."/>
            <person name="Islam-Faridi N."/>
            <person name="Romero-Severson J."/>
            <person name="DeLeo V.L."/>
            <person name="Lucas S.M."/>
            <person name="Lazic D."/>
            <person name="Gailing O."/>
            <person name="Carlson J."/>
            <person name="Staton M."/>
        </authorList>
    </citation>
    <scope>NUCLEOTIDE SEQUENCE [LARGE SCALE GENOMIC DNA]</scope>
    <source>
        <strain evidence="8">Pseudo-F2</strain>
    </source>
</reference>
<dbReference type="SFLD" id="SFLDS00005">
    <property type="entry name" value="Isoprenoid_Synthase_Type_I"/>
    <property type="match status" value="1"/>
</dbReference>
<dbReference type="SUPFAM" id="SSF48239">
    <property type="entry name" value="Terpenoid cyclases/Protein prenyltransferases"/>
    <property type="match status" value="1"/>
</dbReference>
<sequence>MAALQVHRLFFLPHWSSLTPHGTLRPRHIRCMASKQVLSNTETKRQSANFQPSLWSYEYIQSLKNGYEADLYEDTAKKLEEEVRRMINNKDTELLTTLELIDDIERLGLGYRFKEEIMRALDRSVTLKGREEFTNGSIHDTALSFRLLRQHGFGVSQDMFNCFKDQKGNFKECLSKDIKGLLSLHEASYLGFEGENLLDEAREFTTMHLKDLKGDVSRTLKEEVRHSLEMPLHRRMRRLEQRWYIDAYNMKEAHNLKLLELAKLDFNIVQSVHQRDLKDMSRWWKEMGLGNKLSFARDRLMECFFWSVGMAFEPQFSNCRKGVTKMFSLITVIDDIYDVYGTLEELEMFTDIVQRWDVKAVKDLPEYMKICFLALFNTVNEMVYDTLKEQGVDTLPYLTKAWGDICKAFLQETKWRYYKRTPSSEDYLDNAWISVSGALLLIHAYFLMSPSITDRALKGLEDYHNLLRRPSIIFRLCNDLVTSTAELERGETANSILCYMRETSLSEDFAREHISNLIDKTWKKINKDRFSDSPFEEPFLETTIDLARISHCQYQHGDGHGDPDSRSKDRVLSLIIEPIPCYDPSTNFHSQIHL</sequence>
<feature type="domain" description="Terpene synthase N-terminal" evidence="6">
    <location>
        <begin position="55"/>
        <end position="228"/>
    </location>
</feature>
<dbReference type="GO" id="GO:0000287">
    <property type="term" value="F:magnesium ion binding"/>
    <property type="evidence" value="ECO:0007669"/>
    <property type="project" value="InterPro"/>
</dbReference>
<evidence type="ECO:0000313" key="8">
    <source>
        <dbReference type="EMBL" id="KAK4577359.1"/>
    </source>
</evidence>
<dbReference type="InterPro" id="IPR036965">
    <property type="entry name" value="Terpene_synth_N_sf"/>
</dbReference>
<organism evidence="8 9">
    <name type="scientific">Quercus rubra</name>
    <name type="common">Northern red oak</name>
    <name type="synonym">Quercus borealis</name>
    <dbReference type="NCBI Taxonomy" id="3512"/>
    <lineage>
        <taxon>Eukaryota</taxon>
        <taxon>Viridiplantae</taxon>
        <taxon>Streptophyta</taxon>
        <taxon>Embryophyta</taxon>
        <taxon>Tracheophyta</taxon>
        <taxon>Spermatophyta</taxon>
        <taxon>Magnoliopsida</taxon>
        <taxon>eudicotyledons</taxon>
        <taxon>Gunneridae</taxon>
        <taxon>Pentapetalae</taxon>
        <taxon>rosids</taxon>
        <taxon>fabids</taxon>
        <taxon>Fagales</taxon>
        <taxon>Fagaceae</taxon>
        <taxon>Quercus</taxon>
    </lineage>
</organism>
<feature type="coiled-coil region" evidence="5">
    <location>
        <begin position="69"/>
        <end position="96"/>
    </location>
</feature>
<gene>
    <name evidence="8" type="ORF">RGQ29_027745</name>
</gene>
<evidence type="ECO:0000313" key="9">
    <source>
        <dbReference type="Proteomes" id="UP001324115"/>
    </source>
</evidence>
<dbReference type="InterPro" id="IPR044814">
    <property type="entry name" value="Terpene_cyclase_plant_C1"/>
</dbReference>
<dbReference type="InterPro" id="IPR005630">
    <property type="entry name" value="Terpene_synthase_metal-bd"/>
</dbReference>
<name>A0AAN7EQB0_QUERU</name>
<dbReference type="Proteomes" id="UP001324115">
    <property type="component" value="Unassembled WGS sequence"/>
</dbReference>